<proteinExistence type="predicted"/>
<comment type="caution">
    <text evidence="10">The sequence shown here is derived from an EMBL/GenBank/DDBJ whole genome shotgun (WGS) entry which is preliminary data.</text>
</comment>
<evidence type="ECO:0000256" key="6">
    <source>
        <dbReference type="ARBA" id="ARBA00052558"/>
    </source>
</evidence>
<dbReference type="InterPro" id="IPR011257">
    <property type="entry name" value="DNA_glycosylase"/>
</dbReference>
<evidence type="ECO:0000256" key="4">
    <source>
        <dbReference type="ARBA" id="ARBA00022833"/>
    </source>
</evidence>
<keyword evidence="2" id="KW-0227">DNA damage</keyword>
<evidence type="ECO:0000256" key="1">
    <source>
        <dbReference type="ARBA" id="ARBA00022723"/>
    </source>
</evidence>
<dbReference type="GO" id="GO:0006284">
    <property type="term" value="P:base-excision repair"/>
    <property type="evidence" value="ECO:0007669"/>
    <property type="project" value="InterPro"/>
</dbReference>
<evidence type="ECO:0000313" key="11">
    <source>
        <dbReference type="Proteomes" id="UP000657177"/>
    </source>
</evidence>
<dbReference type="PANTHER" id="PTHR31116:SF29">
    <property type="entry name" value="DNA GLYCOSYLASE SUPERFAMILY PROTEIN"/>
    <property type="match status" value="1"/>
</dbReference>
<evidence type="ECO:0000256" key="3">
    <source>
        <dbReference type="ARBA" id="ARBA00022801"/>
    </source>
</evidence>
<protein>
    <recommendedName>
        <fullName evidence="8">DNA-3-methyladenine glycosylase I</fullName>
        <ecNumber evidence="8">3.2.2.20</ecNumber>
    </recommendedName>
</protein>
<dbReference type="EC" id="3.2.2.20" evidence="8"/>
<dbReference type="Proteomes" id="UP000657177">
    <property type="component" value="Unassembled WGS sequence"/>
</dbReference>
<comment type="function">
    <text evidence="7">Hydrolysis of the deoxyribose N-glycosidic bond to excise 3-methyladenine from the damaged DNA polymer formed by alkylation lesions.</text>
</comment>
<feature type="binding site" evidence="9">
    <location>
        <position position="5"/>
    </location>
    <ligand>
        <name>Zn(2+)</name>
        <dbReference type="ChEBI" id="CHEBI:29105"/>
    </ligand>
</feature>
<organism evidence="10 11">
    <name type="scientific">Capillibacterium thermochitinicola</name>
    <dbReference type="NCBI Taxonomy" id="2699427"/>
    <lineage>
        <taxon>Bacteria</taxon>
        <taxon>Bacillati</taxon>
        <taxon>Bacillota</taxon>
        <taxon>Capillibacterium</taxon>
    </lineage>
</organism>
<gene>
    <name evidence="10" type="ORF">G5B42_07870</name>
</gene>
<evidence type="ECO:0000256" key="5">
    <source>
        <dbReference type="ARBA" id="ARBA00023204"/>
    </source>
</evidence>
<feature type="binding site" evidence="9">
    <location>
        <position position="18"/>
    </location>
    <ligand>
        <name>Zn(2+)</name>
        <dbReference type="ChEBI" id="CHEBI:29105"/>
    </ligand>
</feature>
<evidence type="ECO:0000256" key="2">
    <source>
        <dbReference type="ARBA" id="ARBA00022763"/>
    </source>
</evidence>
<dbReference type="EMBL" id="JAAKDE010000015">
    <property type="protein sequence ID" value="MBA2133455.1"/>
    <property type="molecule type" value="Genomic_DNA"/>
</dbReference>
<evidence type="ECO:0000256" key="8">
    <source>
        <dbReference type="ARBA" id="ARBA00066766"/>
    </source>
</evidence>
<name>A0A8J6I0N2_9FIRM</name>
<dbReference type="Pfam" id="PF03352">
    <property type="entry name" value="Adenine_glyco"/>
    <property type="match status" value="1"/>
</dbReference>
<feature type="binding site" evidence="9">
    <location>
        <position position="176"/>
    </location>
    <ligand>
        <name>Zn(2+)</name>
        <dbReference type="ChEBI" id="CHEBI:29105"/>
    </ligand>
</feature>
<dbReference type="SUPFAM" id="SSF48150">
    <property type="entry name" value="DNA-glycosylase"/>
    <property type="match status" value="1"/>
</dbReference>
<dbReference type="AlphaFoldDB" id="A0A8J6I0N2"/>
<dbReference type="InterPro" id="IPR004597">
    <property type="entry name" value="Tag"/>
</dbReference>
<dbReference type="PANTHER" id="PTHR31116">
    <property type="entry name" value="OS04G0501200 PROTEIN"/>
    <property type="match status" value="1"/>
</dbReference>
<keyword evidence="4 9" id="KW-0862">Zinc</keyword>
<sequence length="199" mass="23556">MKKRCSWCEQDELYRRYHDEEWGVPVYDDRKHFEFMVLESAQAGLSWLTILRKREAYRAAYAGFDPKVVAAFSEARIKELLQNPGLVRNEKKIRTSINNAQRFLEVQQEFGSFSNYLWAFVGHRPVVNAWRQEREIPAQTDLSVAISKDLKRRGFQFLGPVIIYSHLQATGLVNDHVVDCFRYREIINQEQHPVRRQDH</sequence>
<comment type="catalytic activity">
    <reaction evidence="6">
        <text>Hydrolysis of alkylated DNA, releasing 3-methyladenine.</text>
        <dbReference type="EC" id="3.2.2.20"/>
    </reaction>
</comment>
<dbReference type="NCBIfam" id="TIGR00624">
    <property type="entry name" value="tag"/>
    <property type="match status" value="1"/>
</dbReference>
<dbReference type="FunFam" id="1.10.340.30:FF:000009">
    <property type="entry name" value="DNA-3-methyladenine glycosylase I"/>
    <property type="match status" value="1"/>
</dbReference>
<evidence type="ECO:0000313" key="10">
    <source>
        <dbReference type="EMBL" id="MBA2133455.1"/>
    </source>
</evidence>
<dbReference type="InterPro" id="IPR005019">
    <property type="entry name" value="Adenine_glyco"/>
</dbReference>
<evidence type="ECO:0000256" key="7">
    <source>
        <dbReference type="ARBA" id="ARBA00057608"/>
    </source>
</evidence>
<reference evidence="10" key="1">
    <citation type="submission" date="2020-06" db="EMBL/GenBank/DDBJ databases">
        <title>Novel chitinolytic bacterium.</title>
        <authorList>
            <person name="Ungkulpasvich U."/>
            <person name="Kosugi A."/>
            <person name="Uke A."/>
        </authorList>
    </citation>
    <scope>NUCLEOTIDE SEQUENCE</scope>
    <source>
        <strain evidence="10">UUS1-1</strain>
    </source>
</reference>
<feature type="binding site" evidence="9">
    <location>
        <position position="180"/>
    </location>
    <ligand>
        <name>Zn(2+)</name>
        <dbReference type="ChEBI" id="CHEBI:29105"/>
    </ligand>
</feature>
<keyword evidence="11" id="KW-1185">Reference proteome</keyword>
<dbReference type="GO" id="GO:0008725">
    <property type="term" value="F:DNA-3-methyladenine glycosylase activity"/>
    <property type="evidence" value="ECO:0007669"/>
    <property type="project" value="UniProtKB-EC"/>
</dbReference>
<keyword evidence="1 9" id="KW-0479">Metal-binding</keyword>
<accession>A0A8J6I0N2</accession>
<dbReference type="Gene3D" id="1.10.340.30">
    <property type="entry name" value="Hypothetical protein, domain 2"/>
    <property type="match status" value="1"/>
</dbReference>
<dbReference type="GO" id="GO:0046872">
    <property type="term" value="F:metal ion binding"/>
    <property type="evidence" value="ECO:0007669"/>
    <property type="project" value="UniProtKB-KW"/>
</dbReference>
<dbReference type="RefSeq" id="WP_181339922.1">
    <property type="nucleotide sequence ID" value="NZ_JAAKDE010000015.1"/>
</dbReference>
<keyword evidence="5" id="KW-0234">DNA repair</keyword>
<keyword evidence="3" id="KW-0378">Hydrolase</keyword>
<evidence type="ECO:0000256" key="9">
    <source>
        <dbReference type="PIRSR" id="PIRSR604597-1"/>
    </source>
</evidence>